<feature type="region of interest" description="Disordered" evidence="4">
    <location>
        <begin position="1"/>
        <end position="34"/>
    </location>
</feature>
<feature type="repeat" description="ANK" evidence="3">
    <location>
        <begin position="745"/>
        <end position="777"/>
    </location>
</feature>
<keyword evidence="1" id="KW-0677">Repeat</keyword>
<organism evidence="5 6">
    <name type="scientific">Elysia marginata</name>
    <dbReference type="NCBI Taxonomy" id="1093978"/>
    <lineage>
        <taxon>Eukaryota</taxon>
        <taxon>Metazoa</taxon>
        <taxon>Spiralia</taxon>
        <taxon>Lophotrochozoa</taxon>
        <taxon>Mollusca</taxon>
        <taxon>Gastropoda</taxon>
        <taxon>Heterobranchia</taxon>
        <taxon>Euthyneura</taxon>
        <taxon>Panpulmonata</taxon>
        <taxon>Sacoglossa</taxon>
        <taxon>Placobranchoidea</taxon>
        <taxon>Plakobranchidae</taxon>
        <taxon>Elysia</taxon>
    </lineage>
</organism>
<dbReference type="Pfam" id="PF00023">
    <property type="entry name" value="Ank"/>
    <property type="match status" value="3"/>
</dbReference>
<dbReference type="PROSITE" id="PS50088">
    <property type="entry name" value="ANK_REPEAT"/>
    <property type="match status" value="6"/>
</dbReference>
<proteinExistence type="predicted"/>
<dbReference type="InterPro" id="IPR002110">
    <property type="entry name" value="Ankyrin_rpt"/>
</dbReference>
<feature type="compositionally biased region" description="Basic residues" evidence="4">
    <location>
        <begin position="17"/>
        <end position="26"/>
    </location>
</feature>
<feature type="region of interest" description="Disordered" evidence="4">
    <location>
        <begin position="50"/>
        <end position="73"/>
    </location>
</feature>
<feature type="repeat" description="ANK" evidence="3">
    <location>
        <begin position="218"/>
        <end position="250"/>
    </location>
</feature>
<feature type="repeat" description="ANK" evidence="3">
    <location>
        <begin position="151"/>
        <end position="183"/>
    </location>
</feature>
<evidence type="ECO:0000313" key="5">
    <source>
        <dbReference type="EMBL" id="GFR89860.1"/>
    </source>
</evidence>
<accession>A0AAV4GXG5</accession>
<sequence>MADHTRQSKIYLNKNGHQNHKTRRKPWNSPKQGAFEEQVVPPYDGYFKKQRPTQSSCDGHVNPASETGSPRTRGFSASKALIADQQLLEALTAGDLRLIREVLKQHQKGEHLISWDTLNSSLLEACGAGMKFIVQELVRSGAKINMKRGTHRTTALHMAAWQGFVDIADFLLSKGANVDAVDYDNNTALILAVNGAGSCDMLNLLLAHKAKHHYQNKQGMTALMKAVMVMDIDAVRILLYAGADVNQKNRHGKTARDIAATNSIADVFDALKSEAESSENLLTEDSGALSSCVKRNDTAGVKILLDSRISKIHKKPQHLYKNDNESTKNATLKELIKTMCVDAEAGKKPDQAQLEMVRILFDSGAKPEKGIAKRSSSSLIDSTRSGSFELVKLVASHSATNPNFLYNDRSALMIAAENGDTDILELLLSRASVPDLKNTRGETALACALMKGEVKCAEILIKMKKPSEKNLVDMARNALEKGQLKSLQFLASHCDLSRVSQSLMRHGIWTGDTKIVGFLMDHGADIAAPCDEDETALLVALRDLRSHEMLDMVKFLVKSGAQVNRTPPLDSPLVTAVENNCDSDVLRYLLEQGADVNEVGMDDGTTPLTAALSLHSTLNVTRCSDMLEVLLEAGADPNKTKLSGVTALHLAVSKGNPGMIKQLVDADADLEARSSDGLTPLLRAANGGQPGVISQLKRCRANMKVVDNNGRNALMRFLESNTFPQSETLRLLAYDIEQVNFQAPDGFTPLMQATAAVKLSAVETLLELGADPHIVDSSTNNQRTALAVLLETFRLNQDVMPCAERLIEHGALYSLPKRCYHVLFHWITADVRPTVQLIVTHGMTPLCMDFISSMGLSAGSTLRHGVTVSSMGGRKLSPLAAALVRKRVAIARYFVGNWFLTERDVVGCEDLNHLKKVLAESHKAKSVSFLDDYMSQPMSLVQLSFVAVSSQLSEMTGREDRVRKLPLPTLLQDKLLFKKEICPMDLLDDDEPLDDHDENDSLSSDYSDYNFYGSDVDFDPDFSDYEYREHSDYEDGYMF</sequence>
<evidence type="ECO:0000256" key="4">
    <source>
        <dbReference type="SAM" id="MobiDB-lite"/>
    </source>
</evidence>
<dbReference type="AlphaFoldDB" id="A0AAV4GXG5"/>
<feature type="compositionally biased region" description="Acidic residues" evidence="4">
    <location>
        <begin position="988"/>
        <end position="1000"/>
    </location>
</feature>
<reference evidence="5 6" key="1">
    <citation type="journal article" date="2021" name="Elife">
        <title>Chloroplast acquisition without the gene transfer in kleptoplastic sea slugs, Plakobranchus ocellatus.</title>
        <authorList>
            <person name="Maeda T."/>
            <person name="Takahashi S."/>
            <person name="Yoshida T."/>
            <person name="Shimamura S."/>
            <person name="Takaki Y."/>
            <person name="Nagai Y."/>
            <person name="Toyoda A."/>
            <person name="Suzuki Y."/>
            <person name="Arimoto A."/>
            <person name="Ishii H."/>
            <person name="Satoh N."/>
            <person name="Nishiyama T."/>
            <person name="Hasebe M."/>
            <person name="Maruyama T."/>
            <person name="Minagawa J."/>
            <person name="Obokata J."/>
            <person name="Shigenobu S."/>
        </authorList>
    </citation>
    <scope>NUCLEOTIDE SEQUENCE [LARGE SCALE GENOMIC DNA]</scope>
</reference>
<dbReference type="EMBL" id="BMAT01012320">
    <property type="protein sequence ID" value="GFR89860.1"/>
    <property type="molecule type" value="Genomic_DNA"/>
</dbReference>
<evidence type="ECO:0000313" key="6">
    <source>
        <dbReference type="Proteomes" id="UP000762676"/>
    </source>
</evidence>
<name>A0AAV4GXG5_9GAST</name>
<dbReference type="SMART" id="SM00248">
    <property type="entry name" value="ANK"/>
    <property type="match status" value="16"/>
</dbReference>
<dbReference type="Proteomes" id="UP000762676">
    <property type="component" value="Unassembled WGS sequence"/>
</dbReference>
<feature type="repeat" description="ANK" evidence="3">
    <location>
        <begin position="568"/>
        <end position="601"/>
    </location>
</feature>
<evidence type="ECO:0000256" key="2">
    <source>
        <dbReference type="ARBA" id="ARBA00023043"/>
    </source>
</evidence>
<comment type="caution">
    <text evidence="5">The sequence shown here is derived from an EMBL/GenBank/DDBJ whole genome shotgun (WGS) entry which is preliminary data.</text>
</comment>
<dbReference type="PROSITE" id="PS50297">
    <property type="entry name" value="ANK_REP_REGION"/>
    <property type="match status" value="5"/>
</dbReference>
<evidence type="ECO:0000256" key="1">
    <source>
        <dbReference type="ARBA" id="ARBA00022737"/>
    </source>
</evidence>
<dbReference type="PANTHER" id="PTHR24198:SF165">
    <property type="entry name" value="ANKYRIN REPEAT-CONTAINING PROTEIN-RELATED"/>
    <property type="match status" value="1"/>
</dbReference>
<protein>
    <submittedName>
        <fullName evidence="5">Ankyrin-3</fullName>
    </submittedName>
</protein>
<gene>
    <name evidence="5" type="ORF">ElyMa_006135500</name>
</gene>
<keyword evidence="2 3" id="KW-0040">ANK repeat</keyword>
<dbReference type="Pfam" id="PF12796">
    <property type="entry name" value="Ank_2"/>
    <property type="match status" value="3"/>
</dbReference>
<dbReference type="InterPro" id="IPR036770">
    <property type="entry name" value="Ankyrin_rpt-contain_sf"/>
</dbReference>
<dbReference type="Gene3D" id="1.25.40.20">
    <property type="entry name" value="Ankyrin repeat-containing domain"/>
    <property type="match status" value="5"/>
</dbReference>
<dbReference type="SUPFAM" id="SSF48403">
    <property type="entry name" value="Ankyrin repeat"/>
    <property type="match status" value="4"/>
</dbReference>
<feature type="region of interest" description="Disordered" evidence="4">
    <location>
        <begin position="988"/>
        <end position="1007"/>
    </location>
</feature>
<dbReference type="PANTHER" id="PTHR24198">
    <property type="entry name" value="ANKYRIN REPEAT AND PROTEIN KINASE DOMAIN-CONTAINING PROTEIN"/>
    <property type="match status" value="1"/>
</dbReference>
<feature type="repeat" description="ANK" evidence="3">
    <location>
        <begin position="407"/>
        <end position="439"/>
    </location>
</feature>
<keyword evidence="6" id="KW-1185">Reference proteome</keyword>
<feature type="repeat" description="ANK" evidence="3">
    <location>
        <begin position="643"/>
        <end position="675"/>
    </location>
</feature>
<evidence type="ECO:0000256" key="3">
    <source>
        <dbReference type="PROSITE-ProRule" id="PRU00023"/>
    </source>
</evidence>